<dbReference type="Pfam" id="PF00172">
    <property type="entry name" value="Zn_clus"/>
    <property type="match status" value="1"/>
</dbReference>
<evidence type="ECO:0000313" key="10">
    <source>
        <dbReference type="EMBL" id="PSN68639.1"/>
    </source>
</evidence>
<keyword evidence="2" id="KW-0479">Metal-binding</keyword>
<dbReference type="GO" id="GO:0043565">
    <property type="term" value="F:sequence-specific DNA binding"/>
    <property type="evidence" value="ECO:0007669"/>
    <property type="project" value="TreeGrafter"/>
</dbReference>
<keyword evidence="5" id="KW-0238">DNA-binding</keyword>
<name>A0A2T2NTD5_CORCC</name>
<dbReference type="CDD" id="cd00067">
    <property type="entry name" value="GAL4"/>
    <property type="match status" value="1"/>
</dbReference>
<feature type="region of interest" description="Disordered" evidence="8">
    <location>
        <begin position="159"/>
        <end position="240"/>
    </location>
</feature>
<reference evidence="10 11" key="1">
    <citation type="journal article" date="2018" name="Front. Microbiol.">
        <title>Genome-Wide Analysis of Corynespora cassiicola Leaf Fall Disease Putative Effectors.</title>
        <authorList>
            <person name="Lopez D."/>
            <person name="Ribeiro S."/>
            <person name="Label P."/>
            <person name="Fumanal B."/>
            <person name="Venisse J.S."/>
            <person name="Kohler A."/>
            <person name="de Oliveira R.R."/>
            <person name="Labutti K."/>
            <person name="Lipzen A."/>
            <person name="Lail K."/>
            <person name="Bauer D."/>
            <person name="Ohm R.A."/>
            <person name="Barry K.W."/>
            <person name="Spatafora J."/>
            <person name="Grigoriev I.V."/>
            <person name="Martin F.M."/>
            <person name="Pujade-Renaud V."/>
        </authorList>
    </citation>
    <scope>NUCLEOTIDE SEQUENCE [LARGE SCALE GENOMIC DNA]</scope>
    <source>
        <strain evidence="10 11">Philippines</strain>
    </source>
</reference>
<feature type="compositionally biased region" description="Polar residues" evidence="8">
    <location>
        <begin position="219"/>
        <end position="240"/>
    </location>
</feature>
<dbReference type="OrthoDB" id="3862662at2759"/>
<comment type="subcellular location">
    <subcellularLocation>
        <location evidence="1">Nucleus</location>
    </subcellularLocation>
</comment>
<dbReference type="PANTHER" id="PTHR47782:SF1">
    <property type="entry name" value="PYRIMIDINE PATHWAY REGULATORY PROTEIN 1"/>
    <property type="match status" value="1"/>
</dbReference>
<evidence type="ECO:0000256" key="5">
    <source>
        <dbReference type="ARBA" id="ARBA00023125"/>
    </source>
</evidence>
<feature type="compositionally biased region" description="Polar residues" evidence="8">
    <location>
        <begin position="199"/>
        <end position="211"/>
    </location>
</feature>
<dbReference type="GO" id="GO:0008270">
    <property type="term" value="F:zinc ion binding"/>
    <property type="evidence" value="ECO:0007669"/>
    <property type="project" value="InterPro"/>
</dbReference>
<feature type="domain" description="Zn(2)-C6 fungal-type" evidence="9">
    <location>
        <begin position="42"/>
        <end position="72"/>
    </location>
</feature>
<keyword evidence="4" id="KW-0805">Transcription regulation</keyword>
<dbReference type="GO" id="GO:0045944">
    <property type="term" value="P:positive regulation of transcription by RNA polymerase II"/>
    <property type="evidence" value="ECO:0007669"/>
    <property type="project" value="TreeGrafter"/>
</dbReference>
<dbReference type="EMBL" id="KZ678133">
    <property type="protein sequence ID" value="PSN68639.1"/>
    <property type="molecule type" value="Genomic_DNA"/>
</dbReference>
<evidence type="ECO:0000256" key="4">
    <source>
        <dbReference type="ARBA" id="ARBA00023015"/>
    </source>
</evidence>
<dbReference type="InterPro" id="IPR001138">
    <property type="entry name" value="Zn2Cys6_DnaBD"/>
</dbReference>
<protein>
    <recommendedName>
        <fullName evidence="9">Zn(2)-C6 fungal-type domain-containing protein</fullName>
    </recommendedName>
</protein>
<dbReference type="GO" id="GO:0005634">
    <property type="term" value="C:nucleus"/>
    <property type="evidence" value="ECO:0007669"/>
    <property type="project" value="UniProtKB-SubCell"/>
</dbReference>
<evidence type="ECO:0000256" key="2">
    <source>
        <dbReference type="ARBA" id="ARBA00022723"/>
    </source>
</evidence>
<evidence type="ECO:0000256" key="3">
    <source>
        <dbReference type="ARBA" id="ARBA00022833"/>
    </source>
</evidence>
<evidence type="ECO:0000256" key="8">
    <source>
        <dbReference type="SAM" id="MobiDB-lite"/>
    </source>
</evidence>
<dbReference type="PANTHER" id="PTHR47782">
    <property type="entry name" value="ZN(II)2CYS6 TRANSCRIPTION FACTOR (EUROFUNG)-RELATED"/>
    <property type="match status" value="1"/>
</dbReference>
<evidence type="ECO:0000259" key="9">
    <source>
        <dbReference type="PROSITE" id="PS50048"/>
    </source>
</evidence>
<keyword evidence="7" id="KW-0539">Nucleus</keyword>
<organism evidence="10 11">
    <name type="scientific">Corynespora cassiicola Philippines</name>
    <dbReference type="NCBI Taxonomy" id="1448308"/>
    <lineage>
        <taxon>Eukaryota</taxon>
        <taxon>Fungi</taxon>
        <taxon>Dikarya</taxon>
        <taxon>Ascomycota</taxon>
        <taxon>Pezizomycotina</taxon>
        <taxon>Dothideomycetes</taxon>
        <taxon>Pleosporomycetidae</taxon>
        <taxon>Pleosporales</taxon>
        <taxon>Corynesporascaceae</taxon>
        <taxon>Corynespora</taxon>
    </lineage>
</organism>
<dbReference type="GO" id="GO:0000981">
    <property type="term" value="F:DNA-binding transcription factor activity, RNA polymerase II-specific"/>
    <property type="evidence" value="ECO:0007669"/>
    <property type="project" value="InterPro"/>
</dbReference>
<evidence type="ECO:0000256" key="7">
    <source>
        <dbReference type="ARBA" id="ARBA00023242"/>
    </source>
</evidence>
<dbReference type="PROSITE" id="PS00463">
    <property type="entry name" value="ZN2_CY6_FUNGAL_1"/>
    <property type="match status" value="1"/>
</dbReference>
<dbReference type="InterPro" id="IPR052202">
    <property type="entry name" value="Yeast_MetPath_Reg"/>
</dbReference>
<accession>A0A2T2NTD5</accession>
<keyword evidence="11" id="KW-1185">Reference proteome</keyword>
<dbReference type="InterPro" id="IPR036864">
    <property type="entry name" value="Zn2-C6_fun-type_DNA-bd_sf"/>
</dbReference>
<dbReference type="SMART" id="SM00066">
    <property type="entry name" value="GAL4"/>
    <property type="match status" value="1"/>
</dbReference>
<feature type="compositionally biased region" description="Polar residues" evidence="8">
    <location>
        <begin position="179"/>
        <end position="191"/>
    </location>
</feature>
<keyword evidence="6" id="KW-0804">Transcription</keyword>
<sequence length="240" mass="27220">MEFVRHIPRVQQSAFQSPSLVFDTTNIAHLSINYMDELHPIACEHCRSKKCRCDRKLPSCSQCQAALLSCRYVEGGKRGIPAAYITALEARLQETENALYATLATLDERGGIHCTTMPSGQAKLTSEWNKLSKKEKQRFWERRPLLTNDQLIKWFRERRQQEGSNAQDPASQDFLPLSDDNQGGNTESSHSGLDLRSPVVQSVTESQQQAPNMDRVKRPTSSHAASIPKNTESTQWHNYF</sequence>
<keyword evidence="3" id="KW-0862">Zinc</keyword>
<dbReference type="Gene3D" id="4.10.240.10">
    <property type="entry name" value="Zn(2)-C6 fungal-type DNA-binding domain"/>
    <property type="match status" value="1"/>
</dbReference>
<evidence type="ECO:0000256" key="6">
    <source>
        <dbReference type="ARBA" id="ARBA00023163"/>
    </source>
</evidence>
<evidence type="ECO:0000256" key="1">
    <source>
        <dbReference type="ARBA" id="ARBA00004123"/>
    </source>
</evidence>
<dbReference type="SUPFAM" id="SSF57701">
    <property type="entry name" value="Zn2/Cys6 DNA-binding domain"/>
    <property type="match status" value="1"/>
</dbReference>
<dbReference type="AlphaFoldDB" id="A0A2T2NTD5"/>
<dbReference type="Proteomes" id="UP000240883">
    <property type="component" value="Unassembled WGS sequence"/>
</dbReference>
<dbReference type="PROSITE" id="PS50048">
    <property type="entry name" value="ZN2_CY6_FUNGAL_2"/>
    <property type="match status" value="1"/>
</dbReference>
<proteinExistence type="predicted"/>
<evidence type="ECO:0000313" key="11">
    <source>
        <dbReference type="Proteomes" id="UP000240883"/>
    </source>
</evidence>
<gene>
    <name evidence="10" type="ORF">BS50DRAFT_586082</name>
</gene>